<evidence type="ECO:0000313" key="4">
    <source>
        <dbReference type="Proteomes" id="UP001189429"/>
    </source>
</evidence>
<dbReference type="PROSITE" id="PS50994">
    <property type="entry name" value="INTEGRASE"/>
    <property type="match status" value="1"/>
</dbReference>
<name>A0ABN9XVD6_9DINO</name>
<feature type="compositionally biased region" description="Basic and acidic residues" evidence="1">
    <location>
        <begin position="602"/>
        <end position="617"/>
    </location>
</feature>
<feature type="region of interest" description="Disordered" evidence="1">
    <location>
        <begin position="298"/>
        <end position="356"/>
    </location>
</feature>
<feature type="region of interest" description="Disordered" evidence="1">
    <location>
        <begin position="591"/>
        <end position="617"/>
    </location>
</feature>
<feature type="domain" description="Integrase catalytic" evidence="2">
    <location>
        <begin position="975"/>
        <end position="1103"/>
    </location>
</feature>
<gene>
    <name evidence="3" type="ORF">PCOR1329_LOCUS78868</name>
</gene>
<feature type="compositionally biased region" description="Low complexity" evidence="1">
    <location>
        <begin position="885"/>
        <end position="894"/>
    </location>
</feature>
<feature type="compositionally biased region" description="Low complexity" evidence="1">
    <location>
        <begin position="901"/>
        <end position="919"/>
    </location>
</feature>
<dbReference type="SUPFAM" id="SSF53098">
    <property type="entry name" value="Ribonuclease H-like"/>
    <property type="match status" value="1"/>
</dbReference>
<accession>A0ABN9XVD6</accession>
<feature type="compositionally biased region" description="Low complexity" evidence="1">
    <location>
        <begin position="303"/>
        <end position="316"/>
    </location>
</feature>
<feature type="region of interest" description="Disordered" evidence="1">
    <location>
        <begin position="1"/>
        <end position="33"/>
    </location>
</feature>
<feature type="compositionally biased region" description="Pro residues" evidence="1">
    <location>
        <begin position="959"/>
        <end position="970"/>
    </location>
</feature>
<feature type="non-terminal residue" evidence="3">
    <location>
        <position position="1595"/>
    </location>
</feature>
<feature type="compositionally biased region" description="Pro residues" evidence="1">
    <location>
        <begin position="333"/>
        <end position="342"/>
    </location>
</feature>
<sequence>MRTGVPGSAPGPEATRTGVPSSEPGPEETYTGWWERQYGRWERRGEEWALAEALEPPSRQAGHRPDTQSRYVDKEPPPAWDGLRPEQTWRTYRRSLDHRLQNTGPERQSGISWTKLTGTSLSFEDQDDFDTAVYGLHRECNQSLMQFANIARSAFLKADSHGDPLPDRRKGMIFLRRAKIPGHLEDHIMSKTGGSRRFTDLLDAIRVLSRRPTASQAGTFLDVDEQCDSGEEQEGDEAFVDYDSEGGELIPLDDSDLQGEYEEDDVQWALSQFRQARDAARKGKPQGYRQIRQNLQQSRIARGWSSGSGSSSQGGSRQAHGRPPKGRGKGSEAPPPPRPHPAPRLQQGARLKPVSALGARTRCKACHQLGHWSYRCPNQSQQREEAGAGTALVSSTEPESFFCGVVASSVPEGSKGDRSAELSARSPEQESPAWADEESDGHKEGRSAELSARSPEQEKPDWGAADSDGGFELVDEPQQQPEEVPEAPGLDDEDRKWLAQKRRPATETGRAAFQRMAKRAVVDGIVSDIRRTKDFLKKRQGDPEQLAADLEKLEALREQHRPSSTGSGGELPFEGWDERMDRDIKAGMKTRAAYKKMRGRKNRAEPKRSAGKADRAAERLELERKWHEKHDAELQEGDYVPTDGLKGHVEEDFITSEVVLDSDGKEVEIARSTARDDTADEMEYRSMTRAERNDYRTDSWRRDPTQADFYDRREPQRKWELPKRVLTPQAKAGKHRRQRENSATTAYVEVSSIGELLHKAPAARARAQEPWNGLEVSPGESLADTAAQNGVVGIKAFREHEKLLYNQRGLRPTLSSKLGTAVGVGGRATVLARVYVPCGIWFDTQTKTILRCDGWKTADRVCTFIQALPGETLDYGRTPQETRAGVLSSAPGSGSVPGGPRPQVSAGGASASGSGRPGSPLTPEDLWRQWEQIQQFTQHLQQQLQHLPSAGASTGTLPSPTPVTDPSAPTPTVPAGWVLPDPALGSNSQVVAACVADRWVRYFGPPLVVIADQGGEFVGQAFKDFCTQNSILFHLTDTRAPWQNGRTERRGDIFNNSVNKSVWIHSPTDFVSFRRLISECNAARNRLSNRSGYSPLQRVFGIGHRLPADLASDDIYAPDAIYDLAASDPSFEESRRIREAALKARAEVSIRGSLWINMRGVLWKCSQLQCKLATAEESRGLEIQNMLLDNMRADLQEFPARLISTVSGMLSNLMVLLAHGRKLLLPCQSQSPKDVARLLPTGSLRRPPGRARLLPTTLRLRRASRQLNDRGLTSLPRELSTGWTAILRAVCVGSRGRAEAGSLLVSLLICWQDGAWVEAGSLIQLNTAVCGLVNAPAAWRKTLQHKDYGFDIHLAKFVVERLSPISIPKGRKSNKNDASWANAAGDKSQGAFLVGATTPALWEYKAAPVALASCKSHRLPRLAASTLAAETQSMSEALAEVEWIRGLFEELVEPSFDIVNWASRTRHRGLLVAGRTADPNKELQQLLTICDAKSLYDHLHSESAGCTADRRTAIEIQIIRSSLDAQNGDVRWVDHSGMYADAMTKRNGNLPLLQILMRTGRVCITEESATLEKHRLDPKTRNSQSKTRSDPAQSS</sequence>
<dbReference type="InterPro" id="IPR012337">
    <property type="entry name" value="RNaseH-like_sf"/>
</dbReference>
<comment type="caution">
    <text evidence="3">The sequence shown here is derived from an EMBL/GenBank/DDBJ whole genome shotgun (WGS) entry which is preliminary data.</text>
</comment>
<dbReference type="InterPro" id="IPR036397">
    <property type="entry name" value="RNaseH_sf"/>
</dbReference>
<feature type="region of interest" description="Disordered" evidence="1">
    <location>
        <begin position="408"/>
        <end position="512"/>
    </location>
</feature>
<feature type="compositionally biased region" description="Polar residues" evidence="1">
    <location>
        <begin position="1581"/>
        <end position="1595"/>
    </location>
</feature>
<feature type="region of interest" description="Disordered" evidence="1">
    <location>
        <begin position="883"/>
        <end position="923"/>
    </location>
</feature>
<dbReference type="Proteomes" id="UP001189429">
    <property type="component" value="Unassembled WGS sequence"/>
</dbReference>
<reference evidence="3" key="1">
    <citation type="submission" date="2023-10" db="EMBL/GenBank/DDBJ databases">
        <authorList>
            <person name="Chen Y."/>
            <person name="Shah S."/>
            <person name="Dougan E. K."/>
            <person name="Thang M."/>
            <person name="Chan C."/>
        </authorList>
    </citation>
    <scope>NUCLEOTIDE SEQUENCE [LARGE SCALE GENOMIC DNA]</scope>
</reference>
<feature type="region of interest" description="Disordered" evidence="1">
    <location>
        <begin position="52"/>
        <end position="84"/>
    </location>
</feature>
<evidence type="ECO:0000256" key="1">
    <source>
        <dbReference type="SAM" id="MobiDB-lite"/>
    </source>
</evidence>
<feature type="region of interest" description="Disordered" evidence="1">
    <location>
        <begin position="1573"/>
        <end position="1595"/>
    </location>
</feature>
<keyword evidence="4" id="KW-1185">Reference proteome</keyword>
<dbReference type="EMBL" id="CAUYUJ010021033">
    <property type="protein sequence ID" value="CAK0902175.1"/>
    <property type="molecule type" value="Genomic_DNA"/>
</dbReference>
<feature type="compositionally biased region" description="Basic and acidic residues" evidence="1">
    <location>
        <begin position="63"/>
        <end position="76"/>
    </location>
</feature>
<dbReference type="InterPro" id="IPR001584">
    <property type="entry name" value="Integrase_cat-core"/>
</dbReference>
<feature type="compositionally biased region" description="Basic residues" evidence="1">
    <location>
        <begin position="319"/>
        <end position="328"/>
    </location>
</feature>
<evidence type="ECO:0000259" key="2">
    <source>
        <dbReference type="PROSITE" id="PS50994"/>
    </source>
</evidence>
<organism evidence="3 4">
    <name type="scientific">Prorocentrum cordatum</name>
    <dbReference type="NCBI Taxonomy" id="2364126"/>
    <lineage>
        <taxon>Eukaryota</taxon>
        <taxon>Sar</taxon>
        <taxon>Alveolata</taxon>
        <taxon>Dinophyceae</taxon>
        <taxon>Prorocentrales</taxon>
        <taxon>Prorocentraceae</taxon>
        <taxon>Prorocentrum</taxon>
    </lineage>
</organism>
<feature type="compositionally biased region" description="Acidic residues" evidence="1">
    <location>
        <begin position="483"/>
        <end position="492"/>
    </location>
</feature>
<protein>
    <recommendedName>
        <fullName evidence="2">Integrase catalytic domain-containing protein</fullName>
    </recommendedName>
</protein>
<feature type="compositionally biased region" description="Basic residues" evidence="1">
    <location>
        <begin position="592"/>
        <end position="601"/>
    </location>
</feature>
<dbReference type="Gene3D" id="3.30.420.10">
    <property type="entry name" value="Ribonuclease H-like superfamily/Ribonuclease H"/>
    <property type="match status" value="1"/>
</dbReference>
<dbReference type="InterPro" id="IPR036875">
    <property type="entry name" value="Znf_CCHC_sf"/>
</dbReference>
<proteinExistence type="predicted"/>
<dbReference type="SUPFAM" id="SSF57756">
    <property type="entry name" value="Retrovirus zinc finger-like domains"/>
    <property type="match status" value="1"/>
</dbReference>
<evidence type="ECO:0000313" key="3">
    <source>
        <dbReference type="EMBL" id="CAK0902175.1"/>
    </source>
</evidence>
<feature type="region of interest" description="Disordered" evidence="1">
    <location>
        <begin position="949"/>
        <end position="970"/>
    </location>
</feature>
<feature type="region of interest" description="Disordered" evidence="1">
    <location>
        <begin position="374"/>
        <end position="394"/>
    </location>
</feature>
<feature type="region of interest" description="Disordered" evidence="1">
    <location>
        <begin position="557"/>
        <end position="578"/>
    </location>
</feature>